<dbReference type="EMBL" id="BK016157">
    <property type="protein sequence ID" value="DAF98916.1"/>
    <property type="molecule type" value="Genomic_DNA"/>
</dbReference>
<feature type="coiled-coil region" evidence="1">
    <location>
        <begin position="166"/>
        <end position="223"/>
    </location>
</feature>
<accession>A0A8S5UWU8</accession>
<protein>
    <submittedName>
        <fullName evidence="2">Uncharacterized protein</fullName>
    </submittedName>
</protein>
<evidence type="ECO:0000256" key="1">
    <source>
        <dbReference type="SAM" id="Coils"/>
    </source>
</evidence>
<organism evidence="2">
    <name type="scientific">Siphoviridae sp. ctzO58</name>
    <dbReference type="NCBI Taxonomy" id="2825748"/>
    <lineage>
        <taxon>Viruses</taxon>
        <taxon>Duplodnaviria</taxon>
        <taxon>Heunggongvirae</taxon>
        <taxon>Uroviricota</taxon>
        <taxon>Caudoviricetes</taxon>
    </lineage>
</organism>
<proteinExistence type="predicted"/>
<reference evidence="2" key="1">
    <citation type="journal article" date="2021" name="Proc. Natl. Acad. Sci. U.S.A.">
        <title>A Catalog of Tens of Thousands of Viruses from Human Metagenomes Reveals Hidden Associations with Chronic Diseases.</title>
        <authorList>
            <person name="Tisza M.J."/>
            <person name="Buck C.B."/>
        </authorList>
    </citation>
    <scope>NUCLEOTIDE SEQUENCE</scope>
    <source>
        <strain evidence="2">CtzO58</strain>
    </source>
</reference>
<evidence type="ECO:0000313" key="2">
    <source>
        <dbReference type="EMBL" id="DAF98916.1"/>
    </source>
</evidence>
<name>A0A8S5UWU8_9CAUD</name>
<keyword evidence="1" id="KW-0175">Coiled coil</keyword>
<sequence>MSNEIDRWICSGAEVTEGLRLLSIYAPNKWLDALVRKAPKEYSHLLKKALLPFATEVPFSQTLTKGGRFRENWPFLSEPDCPTELKALAADMITSWHNYVNAHEDLFKCTTPEECFEAAEKTVRNFYQNSVSRTEFQYYKEHHRILGKHPIFALTKKLDNLRRMPITELIRKRRNVQDSIWRAEREIKKGDRPDLKVSREERLSRLKMTLDEINRMIKEYEGTDNRTSR</sequence>